<protein>
    <recommendedName>
        <fullName evidence="3">ASPIC/UnbV domain-containing protein</fullName>
    </recommendedName>
</protein>
<feature type="compositionally biased region" description="Polar residues" evidence="2">
    <location>
        <begin position="628"/>
        <end position="641"/>
    </location>
</feature>
<dbReference type="PANTHER" id="PTHR46580">
    <property type="entry name" value="SENSOR KINASE-RELATED"/>
    <property type="match status" value="1"/>
</dbReference>
<feature type="domain" description="ASPIC/UnbV" evidence="3">
    <location>
        <begin position="564"/>
        <end position="620"/>
    </location>
</feature>
<dbReference type="EMBL" id="MKVH01000014">
    <property type="protein sequence ID" value="OJX58822.1"/>
    <property type="molecule type" value="Genomic_DNA"/>
</dbReference>
<proteinExistence type="predicted"/>
<dbReference type="STRING" id="1895771.BGO89_03420"/>
<comment type="caution">
    <text evidence="4">The sequence shown here is derived from an EMBL/GenBank/DDBJ whole genome shotgun (WGS) entry which is preliminary data.</text>
</comment>
<dbReference type="Gene3D" id="2.130.10.130">
    <property type="entry name" value="Integrin alpha, N-terminal"/>
    <property type="match status" value="2"/>
</dbReference>
<dbReference type="InterPro" id="IPR011519">
    <property type="entry name" value="UnbV_ASPIC"/>
</dbReference>
<evidence type="ECO:0000313" key="4">
    <source>
        <dbReference type="EMBL" id="OJX58822.1"/>
    </source>
</evidence>
<evidence type="ECO:0000256" key="1">
    <source>
        <dbReference type="ARBA" id="ARBA00022729"/>
    </source>
</evidence>
<gene>
    <name evidence="4" type="ORF">BGO89_03420</name>
</gene>
<dbReference type="Proteomes" id="UP000184233">
    <property type="component" value="Unassembled WGS sequence"/>
</dbReference>
<dbReference type="AlphaFoldDB" id="A0A1M3L1K9"/>
<dbReference type="SUPFAM" id="SSF69318">
    <property type="entry name" value="Integrin alpha N-terminal domain"/>
    <property type="match status" value="2"/>
</dbReference>
<reference evidence="4 5" key="1">
    <citation type="submission" date="2016-09" db="EMBL/GenBank/DDBJ databases">
        <title>Genome-resolved meta-omics ties microbial dynamics to process performance in biotechnology for thiocyanate degradation.</title>
        <authorList>
            <person name="Kantor R.S."/>
            <person name="Huddy R.J."/>
            <person name="Iyer R."/>
            <person name="Thomas B.C."/>
            <person name="Brown C.T."/>
            <person name="Anantharaman K."/>
            <person name="Tringe S."/>
            <person name="Hettich R.L."/>
            <person name="Harrison S.T."/>
            <person name="Banfield J.F."/>
        </authorList>
    </citation>
    <scope>NUCLEOTIDE SEQUENCE [LARGE SCALE GENOMIC DNA]</scope>
    <source>
        <strain evidence="4">59-99</strain>
    </source>
</reference>
<keyword evidence="1" id="KW-0732">Signal</keyword>
<dbReference type="PANTHER" id="PTHR46580:SF4">
    <property type="entry name" value="ATP_GTP-BINDING PROTEIN"/>
    <property type="match status" value="1"/>
</dbReference>
<organism evidence="4 5">
    <name type="scientific">Candidatus Kapaibacterium thiocyanatum</name>
    <dbReference type="NCBI Taxonomy" id="1895771"/>
    <lineage>
        <taxon>Bacteria</taxon>
        <taxon>Pseudomonadati</taxon>
        <taxon>Candidatus Kapaibacteriota</taxon>
        <taxon>Candidatus Kapaibacteriia</taxon>
        <taxon>Candidatus Kapaibacteriales</taxon>
        <taxon>Candidatus Kapaibacteriaceae</taxon>
        <taxon>Candidatus Kapaibacterium</taxon>
    </lineage>
</organism>
<dbReference type="InterPro" id="IPR013517">
    <property type="entry name" value="FG-GAP"/>
</dbReference>
<dbReference type="Pfam" id="PF13517">
    <property type="entry name" value="FG-GAP_3"/>
    <property type="match status" value="2"/>
</dbReference>
<name>A0A1M3L1K9_9BACT</name>
<evidence type="ECO:0000313" key="5">
    <source>
        <dbReference type="Proteomes" id="UP000184233"/>
    </source>
</evidence>
<sequence length="733" mass="78629">MAADTIRIYDDASVAGYYTSSSIHRHIQRYRLPSGTLIHGVLVDLDGSIAEKAGTLHVYGHEGGYTVPYFRKSLVAPYAFAKTERGRQTVRVTFPSPVTVNEGQIFISVENLADEIRPLTDQVKRTPYCTETSGIDRFDQILGHEDGRWETGPYAFRYMLLCDLPDAYTPMFLRDTTVDDGYGLASTMTKYISCGDVDGDGDIDIAAGGMLHLNEGGTLLPFELQSDTTTGRGPVVFHDADGDGRMDVVILPGGGKQFIDVWTLRNGRSFGRLGSTKALQLSNVTTTLRADVDGDGWTDLVVGGTDAAGKTAVGVLAGGKTGRIGAFDIISWSKGLPDGGVTMCLAGMKDDGAMDILLRTSDGSLRTFTTGSHYDDDKALRVRLPRQAIDGGLAGLTVVSSHEGRIGERGGDHRSVVLPTTFGYANAFTDREHPLATMTMTDERGSTQPSMIRDALFEQSLSGCASGDLDNDGFIDLVLGQRGQCRMVRVLFGNGDGTYVDGTDRTGLDSLDDVDDAALADLDGDGRLDIVVQRRGRTEVYRNKSTNNNGATLDIRSQRMGNTIGADVVVHLSDGRTIRRTSVSGRGLNIQEPPLVHIGMGDATIDSVEIRWPYPDARTSRHGVSAASGRTTLTGSSESGATTTFTLSSVRRAQGLEIMVKRTSNDPSPLKLQVMAVDGGTVATLCDEIVSEEAYRTVWTYVDGQGTPVSSGMYVVVCTLGGVVQTLTTTTIK</sequence>
<dbReference type="Pfam" id="PF07593">
    <property type="entry name" value="UnbV_ASPIC"/>
    <property type="match status" value="1"/>
</dbReference>
<dbReference type="InterPro" id="IPR028994">
    <property type="entry name" value="Integrin_alpha_N"/>
</dbReference>
<accession>A0A1M3L1K9</accession>
<feature type="region of interest" description="Disordered" evidence="2">
    <location>
        <begin position="619"/>
        <end position="641"/>
    </location>
</feature>
<evidence type="ECO:0000256" key="2">
    <source>
        <dbReference type="SAM" id="MobiDB-lite"/>
    </source>
</evidence>
<evidence type="ECO:0000259" key="3">
    <source>
        <dbReference type="Pfam" id="PF07593"/>
    </source>
</evidence>